<protein>
    <submittedName>
        <fullName evidence="2">Putative adenylyltransferase/sulfurtransferase MoeZ</fullName>
    </submittedName>
</protein>
<reference evidence="2 3" key="1">
    <citation type="submission" date="2019-02" db="EMBL/GenBank/DDBJ databases">
        <title>Deep-cultivation of Planctomycetes and their phenomic and genomic characterization uncovers novel biology.</title>
        <authorList>
            <person name="Wiegand S."/>
            <person name="Jogler M."/>
            <person name="Boedeker C."/>
            <person name="Pinto D."/>
            <person name="Vollmers J."/>
            <person name="Rivas-Marin E."/>
            <person name="Kohn T."/>
            <person name="Peeters S.H."/>
            <person name="Heuer A."/>
            <person name="Rast P."/>
            <person name="Oberbeckmann S."/>
            <person name="Bunk B."/>
            <person name="Jeske O."/>
            <person name="Meyerdierks A."/>
            <person name="Storesund J.E."/>
            <person name="Kallscheuer N."/>
            <person name="Luecker S."/>
            <person name="Lage O.M."/>
            <person name="Pohl T."/>
            <person name="Merkel B.J."/>
            <person name="Hornburger P."/>
            <person name="Mueller R.-W."/>
            <person name="Bruemmer F."/>
            <person name="Labrenz M."/>
            <person name="Spormann A.M."/>
            <person name="Op den Camp H."/>
            <person name="Overmann J."/>
            <person name="Amann R."/>
            <person name="Jetten M.S.M."/>
            <person name="Mascher T."/>
            <person name="Medema M.H."/>
            <person name="Devos D.P."/>
            <person name="Kaster A.-K."/>
            <person name="Ovreas L."/>
            <person name="Rohde M."/>
            <person name="Galperin M.Y."/>
            <person name="Jogler C."/>
        </authorList>
    </citation>
    <scope>NUCLEOTIDE SEQUENCE [LARGE SCALE GENOMIC DNA]</scope>
    <source>
        <strain evidence="2 3">I41</strain>
    </source>
</reference>
<dbReference type="SMART" id="SM00450">
    <property type="entry name" value="RHOD"/>
    <property type="match status" value="1"/>
</dbReference>
<feature type="domain" description="Rhodanese" evidence="1">
    <location>
        <begin position="21"/>
        <end position="111"/>
    </location>
</feature>
<dbReference type="OrthoDB" id="9800872at2"/>
<dbReference type="Pfam" id="PF00581">
    <property type="entry name" value="Rhodanese"/>
    <property type="match status" value="1"/>
</dbReference>
<gene>
    <name evidence="2" type="primary">moeZ_1</name>
    <name evidence="2" type="ORF">I41_15690</name>
</gene>
<name>A0A517TVJ2_9BACT</name>
<accession>A0A517TVJ2</accession>
<evidence type="ECO:0000313" key="3">
    <source>
        <dbReference type="Proteomes" id="UP000317909"/>
    </source>
</evidence>
<dbReference type="PROSITE" id="PS50206">
    <property type="entry name" value="RHODANESE_3"/>
    <property type="match status" value="1"/>
</dbReference>
<dbReference type="SUPFAM" id="SSF52821">
    <property type="entry name" value="Rhodanese/Cell cycle control phosphatase"/>
    <property type="match status" value="1"/>
</dbReference>
<keyword evidence="2" id="KW-0548">Nucleotidyltransferase</keyword>
<dbReference type="KEGG" id="llh:I41_15690"/>
<sequence length="113" mass="12457">MSDPTEPIEVSVPEVKELRDAGADFLFIDCREPDEHAIAAIAGAQLLPMSAFAERIGELAGHEERRVVVHCHKGGRSLRVANWLRQQGFSRAQSMAGGIDRWATDVEPGMARY</sequence>
<organism evidence="2 3">
    <name type="scientific">Lacipirellula limnantheis</name>
    <dbReference type="NCBI Taxonomy" id="2528024"/>
    <lineage>
        <taxon>Bacteria</taxon>
        <taxon>Pseudomonadati</taxon>
        <taxon>Planctomycetota</taxon>
        <taxon>Planctomycetia</taxon>
        <taxon>Pirellulales</taxon>
        <taxon>Lacipirellulaceae</taxon>
        <taxon>Lacipirellula</taxon>
    </lineage>
</organism>
<proteinExistence type="predicted"/>
<dbReference type="Proteomes" id="UP000317909">
    <property type="component" value="Chromosome"/>
</dbReference>
<dbReference type="RefSeq" id="WP_145431967.1">
    <property type="nucleotide sequence ID" value="NZ_CP036339.1"/>
</dbReference>
<dbReference type="Gene3D" id="3.40.250.10">
    <property type="entry name" value="Rhodanese-like domain"/>
    <property type="match status" value="1"/>
</dbReference>
<evidence type="ECO:0000259" key="1">
    <source>
        <dbReference type="PROSITE" id="PS50206"/>
    </source>
</evidence>
<dbReference type="InterPro" id="IPR036873">
    <property type="entry name" value="Rhodanese-like_dom_sf"/>
</dbReference>
<dbReference type="GO" id="GO:0016779">
    <property type="term" value="F:nucleotidyltransferase activity"/>
    <property type="evidence" value="ECO:0007669"/>
    <property type="project" value="UniProtKB-KW"/>
</dbReference>
<dbReference type="PANTHER" id="PTHR43031">
    <property type="entry name" value="FAD-DEPENDENT OXIDOREDUCTASE"/>
    <property type="match status" value="1"/>
</dbReference>
<dbReference type="PANTHER" id="PTHR43031:SF17">
    <property type="entry name" value="SULFURTRANSFERASE YTWF-RELATED"/>
    <property type="match status" value="1"/>
</dbReference>
<dbReference type="InterPro" id="IPR001763">
    <property type="entry name" value="Rhodanese-like_dom"/>
</dbReference>
<dbReference type="EMBL" id="CP036339">
    <property type="protein sequence ID" value="QDT72391.1"/>
    <property type="molecule type" value="Genomic_DNA"/>
</dbReference>
<evidence type="ECO:0000313" key="2">
    <source>
        <dbReference type="EMBL" id="QDT72391.1"/>
    </source>
</evidence>
<keyword evidence="3" id="KW-1185">Reference proteome</keyword>
<dbReference type="AlphaFoldDB" id="A0A517TVJ2"/>
<dbReference type="InterPro" id="IPR050229">
    <property type="entry name" value="GlpE_sulfurtransferase"/>
</dbReference>
<keyword evidence="2" id="KW-0808">Transferase</keyword>